<dbReference type="PROSITE" id="PS51352">
    <property type="entry name" value="THIOREDOXIN_2"/>
    <property type="match status" value="1"/>
</dbReference>
<comment type="caution">
    <text evidence="5">The sequence shown here is derived from an EMBL/GenBank/DDBJ whole genome shotgun (WGS) entry which is preliminary data.</text>
</comment>
<dbReference type="Proteomes" id="UP001156141">
    <property type="component" value="Unassembled WGS sequence"/>
</dbReference>
<dbReference type="PROSITE" id="PS00194">
    <property type="entry name" value="THIOREDOXIN_1"/>
    <property type="match status" value="1"/>
</dbReference>
<sequence length="403" mass="46133">MKTVKILGVILMASTGFFGCKTKDIGLQKEMSSTFTLKANLENLDTEYLIYSEKNNAYPDGYRRDTLWVNNGKFTFTDSVDDYKLYFIHVVNTRSWVREYDGKTYTSSTKADVNRLWFIGYPGAEISCTGRVDDYMVNAKLSDKKGVNQDFTIIQEKTFPLIDKAHALKVRTYTEELSEEESRRLSDSSDVLFKQAIELKKDFAKNHPKSIAASYVFMDGYYRKYFKHDEAKAVLAGFDSEALSGTPFYDEVKSRIEAVESTQIGMPAPEVVTNNTLDGSEFKLSNFKGNYVLLDYWGTWCGPCMAEIPKIKEYYKKYSDKNFVVVGVNSGDAVPRWKKTVEENGYNWEHIQTTDDNNLLVPFNVNSFPTKILIDPEGKIIYNSKNPEKVDMYAMLDNIFKKG</sequence>
<proteinExistence type="predicted"/>
<keyword evidence="3" id="KW-0676">Redox-active center</keyword>
<name>A0ABS9RIM9_9FLAO</name>
<dbReference type="CDD" id="cd02966">
    <property type="entry name" value="TlpA_like_family"/>
    <property type="match status" value="1"/>
</dbReference>
<reference evidence="5" key="1">
    <citation type="submission" date="2022-02" db="EMBL/GenBank/DDBJ databases">
        <title>Aestuariibaculum sp., a marine bacterium isolated from sediment in Guangxi.</title>
        <authorList>
            <person name="Ying J."/>
        </authorList>
    </citation>
    <scope>NUCLEOTIDE SEQUENCE</scope>
    <source>
        <strain evidence="5">L182</strain>
    </source>
</reference>
<dbReference type="PANTHER" id="PTHR42852:SF17">
    <property type="entry name" value="THIOREDOXIN-LIKE PROTEIN HI_1115"/>
    <property type="match status" value="1"/>
</dbReference>
<protein>
    <submittedName>
        <fullName evidence="5">TlpA family protein disulfide reductase</fullName>
    </submittedName>
</protein>
<dbReference type="Pfam" id="PF08534">
    <property type="entry name" value="Redoxin"/>
    <property type="match status" value="1"/>
</dbReference>
<dbReference type="InterPro" id="IPR036249">
    <property type="entry name" value="Thioredoxin-like_sf"/>
</dbReference>
<dbReference type="Gene3D" id="3.40.30.10">
    <property type="entry name" value="Glutaredoxin"/>
    <property type="match status" value="1"/>
</dbReference>
<dbReference type="InterPro" id="IPR013766">
    <property type="entry name" value="Thioredoxin_domain"/>
</dbReference>
<dbReference type="InterPro" id="IPR017937">
    <property type="entry name" value="Thioredoxin_CS"/>
</dbReference>
<evidence type="ECO:0000259" key="4">
    <source>
        <dbReference type="PROSITE" id="PS51352"/>
    </source>
</evidence>
<organism evidence="5 6">
    <name type="scientific">Aestuariibaculum lutulentum</name>
    <dbReference type="NCBI Taxonomy" id="2920935"/>
    <lineage>
        <taxon>Bacteria</taxon>
        <taxon>Pseudomonadati</taxon>
        <taxon>Bacteroidota</taxon>
        <taxon>Flavobacteriia</taxon>
        <taxon>Flavobacteriales</taxon>
        <taxon>Flavobacteriaceae</taxon>
    </lineage>
</organism>
<evidence type="ECO:0000256" key="2">
    <source>
        <dbReference type="ARBA" id="ARBA00022748"/>
    </source>
</evidence>
<comment type="subcellular location">
    <subcellularLocation>
        <location evidence="1">Cell envelope</location>
    </subcellularLocation>
</comment>
<accession>A0ABS9RIM9</accession>
<dbReference type="PANTHER" id="PTHR42852">
    <property type="entry name" value="THIOL:DISULFIDE INTERCHANGE PROTEIN DSBE"/>
    <property type="match status" value="1"/>
</dbReference>
<dbReference type="InterPro" id="IPR013740">
    <property type="entry name" value="Redoxin"/>
</dbReference>
<keyword evidence="2" id="KW-0201">Cytochrome c-type biogenesis</keyword>
<evidence type="ECO:0000256" key="1">
    <source>
        <dbReference type="ARBA" id="ARBA00004196"/>
    </source>
</evidence>
<dbReference type="RefSeq" id="WP_240573185.1">
    <property type="nucleotide sequence ID" value="NZ_CP136709.1"/>
</dbReference>
<dbReference type="PROSITE" id="PS51257">
    <property type="entry name" value="PROKAR_LIPOPROTEIN"/>
    <property type="match status" value="1"/>
</dbReference>
<dbReference type="InterPro" id="IPR050553">
    <property type="entry name" value="Thioredoxin_ResA/DsbE_sf"/>
</dbReference>
<evidence type="ECO:0000313" key="6">
    <source>
        <dbReference type="Proteomes" id="UP001156141"/>
    </source>
</evidence>
<dbReference type="EMBL" id="JAKVQD010000003">
    <property type="protein sequence ID" value="MCH4552798.1"/>
    <property type="molecule type" value="Genomic_DNA"/>
</dbReference>
<keyword evidence="6" id="KW-1185">Reference proteome</keyword>
<gene>
    <name evidence="5" type="ORF">MKW35_09215</name>
</gene>
<evidence type="ECO:0000313" key="5">
    <source>
        <dbReference type="EMBL" id="MCH4552798.1"/>
    </source>
</evidence>
<feature type="domain" description="Thioredoxin" evidence="4">
    <location>
        <begin position="262"/>
        <end position="401"/>
    </location>
</feature>
<evidence type="ECO:0000256" key="3">
    <source>
        <dbReference type="ARBA" id="ARBA00023284"/>
    </source>
</evidence>
<dbReference type="SUPFAM" id="SSF52833">
    <property type="entry name" value="Thioredoxin-like"/>
    <property type="match status" value="1"/>
</dbReference>